<dbReference type="GO" id="GO:0005789">
    <property type="term" value="C:endoplasmic reticulum membrane"/>
    <property type="evidence" value="ECO:0007669"/>
    <property type="project" value="UniProtKB-SubCell"/>
</dbReference>
<comment type="pathway">
    <text evidence="4">Lipid metabolism.</text>
</comment>
<feature type="domain" description="O-acyltransferase WSD1-like N-terminal" evidence="11">
    <location>
        <begin position="72"/>
        <end position="295"/>
    </location>
</feature>
<keyword evidence="5" id="KW-0808">Transferase</keyword>
<reference evidence="13" key="1">
    <citation type="submission" date="2021-01" db="UniProtKB">
        <authorList>
            <consortium name="EnsemblPlants"/>
        </authorList>
    </citation>
    <scope>IDENTIFICATION</scope>
</reference>
<evidence type="ECO:0008006" key="15">
    <source>
        <dbReference type="Google" id="ProtNLM"/>
    </source>
</evidence>
<evidence type="ECO:0000256" key="8">
    <source>
        <dbReference type="ARBA" id="ARBA00024360"/>
    </source>
</evidence>
<evidence type="ECO:0000259" key="11">
    <source>
        <dbReference type="Pfam" id="PF03007"/>
    </source>
</evidence>
<comment type="catalytic activity">
    <reaction evidence="10">
        <text>an acyl-CoA + a 1,2-diacyl-sn-glycerol = a triacyl-sn-glycerol + CoA</text>
        <dbReference type="Rhea" id="RHEA:10868"/>
        <dbReference type="ChEBI" id="CHEBI:17815"/>
        <dbReference type="ChEBI" id="CHEBI:57287"/>
        <dbReference type="ChEBI" id="CHEBI:58342"/>
        <dbReference type="ChEBI" id="CHEBI:64615"/>
        <dbReference type="EC" id="2.3.1.20"/>
    </reaction>
</comment>
<accession>A0A7N0T4X8</accession>
<dbReference type="Gramene" id="Kaladp0022s0154.1.v1.1">
    <property type="protein sequence ID" value="Kaladp0022s0154.1.v1.1"/>
    <property type="gene ID" value="Kaladp0022s0154.v1.1"/>
</dbReference>
<keyword evidence="7" id="KW-0012">Acyltransferase</keyword>
<dbReference type="GO" id="GO:0005886">
    <property type="term" value="C:plasma membrane"/>
    <property type="evidence" value="ECO:0007669"/>
    <property type="project" value="UniProtKB-SubCell"/>
</dbReference>
<comment type="subcellular location">
    <subcellularLocation>
        <location evidence="1">Cell membrane</location>
        <topology evidence="1">Single-pass membrane protein</topology>
    </subcellularLocation>
    <subcellularLocation>
        <location evidence="2">Endoplasmic reticulum membrane</location>
    </subcellularLocation>
</comment>
<dbReference type="AlphaFoldDB" id="A0A7N0T4X8"/>
<dbReference type="UniPathway" id="UPA00282"/>
<evidence type="ECO:0000256" key="5">
    <source>
        <dbReference type="ARBA" id="ARBA00022679"/>
    </source>
</evidence>
<evidence type="ECO:0000256" key="7">
    <source>
        <dbReference type="ARBA" id="ARBA00023315"/>
    </source>
</evidence>
<name>A0A7N0T4X8_KALFE</name>
<evidence type="ECO:0000256" key="2">
    <source>
        <dbReference type="ARBA" id="ARBA00004586"/>
    </source>
</evidence>
<evidence type="ECO:0000256" key="3">
    <source>
        <dbReference type="ARBA" id="ARBA00004771"/>
    </source>
</evidence>
<dbReference type="EnsemblPlants" id="Kaladp0022s0154.1.v1.1">
    <property type="protein sequence ID" value="Kaladp0022s0154.1.v1.1"/>
    <property type="gene ID" value="Kaladp0022s0154.v1.1"/>
</dbReference>
<feature type="domain" description="O-acyltransferase WSD1 C-terminal" evidence="12">
    <location>
        <begin position="361"/>
        <end position="500"/>
    </location>
</feature>
<dbReference type="OMA" id="MIHVISY"/>
<evidence type="ECO:0000259" key="12">
    <source>
        <dbReference type="Pfam" id="PF06974"/>
    </source>
</evidence>
<dbReference type="PANTHER" id="PTHR31650:SF38">
    <property type="entry name" value="O-ACYLTRANSFERASE WSD1-LIKE"/>
    <property type="match status" value="1"/>
</dbReference>
<evidence type="ECO:0000313" key="14">
    <source>
        <dbReference type="Proteomes" id="UP000594263"/>
    </source>
</evidence>
<evidence type="ECO:0000256" key="10">
    <source>
        <dbReference type="ARBA" id="ARBA00048109"/>
    </source>
</evidence>
<protein>
    <recommendedName>
        <fullName evidence="15">Diacylglycerol O-acyltransferase</fullName>
    </recommendedName>
</protein>
<dbReference type="PANTHER" id="PTHR31650">
    <property type="entry name" value="O-ACYLTRANSFERASE (WSD1-LIKE) FAMILY PROTEIN"/>
    <property type="match status" value="1"/>
</dbReference>
<evidence type="ECO:0000256" key="1">
    <source>
        <dbReference type="ARBA" id="ARBA00004162"/>
    </source>
</evidence>
<keyword evidence="14" id="KW-1185">Reference proteome</keyword>
<dbReference type="GO" id="GO:0019432">
    <property type="term" value="P:triglyceride biosynthetic process"/>
    <property type="evidence" value="ECO:0007669"/>
    <property type="project" value="UniProtKB-UniPathway"/>
</dbReference>
<proteinExistence type="inferred from homology"/>
<evidence type="ECO:0000256" key="6">
    <source>
        <dbReference type="ARBA" id="ARBA00022824"/>
    </source>
</evidence>
<dbReference type="Pfam" id="PF03007">
    <property type="entry name" value="WS_DGAT_cat"/>
    <property type="match status" value="1"/>
</dbReference>
<keyword evidence="6" id="KW-0256">Endoplasmic reticulum</keyword>
<dbReference type="GO" id="GO:0047196">
    <property type="term" value="F:long-chain-alcohol O-fatty-acyltransferase activity"/>
    <property type="evidence" value="ECO:0007669"/>
    <property type="project" value="UniProtKB-EC"/>
</dbReference>
<evidence type="ECO:0000256" key="4">
    <source>
        <dbReference type="ARBA" id="ARBA00005189"/>
    </source>
</evidence>
<dbReference type="Proteomes" id="UP000594263">
    <property type="component" value="Unplaced"/>
</dbReference>
<dbReference type="InterPro" id="IPR004255">
    <property type="entry name" value="O-acyltransferase_WSD1_N"/>
</dbReference>
<dbReference type="InterPro" id="IPR045034">
    <property type="entry name" value="O-acyltransferase_WSD1-like"/>
</dbReference>
<sequence length="514" mass="57701">MRSQEGSNSTIRLRSQTALPPPIKTIFTDGRTAAEDHEGEPLSPLARLFHKPECNLHIIAIIGSKTPVDVEHVKSVLPDTLLKHPRFCSLQAKDEKKGSTAMRWVRAKVNLDDHVHAPRLNTRTDDSAFSSSDQLVEDFICNLTNVPLDQDKPLWDIHILNDITTTKEGANAIAVLRFHHSLGDGTSLMSLLLGFARKASDPSAIPTIPFPIKKTKLIDDYASKGVWFLMRLAWNTIMDVILFLATAWFLSDTNNPLKADKKVALNPKRVVHRSVSMDDIKYVKNATGTTINDVVMGVAEAGLSRYPNRRYGEGKGKETIEKEDNLPKDIRFRSVLFFNIRLLSGIHPVEDMMEKGSLARWGNQIGYVLYPFNIVMRGNPIEYVHQAKATMDRKKASVESRFAYLISKLFVKYFGIQAASLPSNPTMWFSNMVGPREEMTLFGYPVAFVAPTCYGQPTGLMIHVMTYMDKLTFILSADDQTVPDPHQLCDDLEESLKLIKDAAMVAQKQSLKKE</sequence>
<dbReference type="InterPro" id="IPR009721">
    <property type="entry name" value="O-acyltransferase_WSD1_C"/>
</dbReference>
<dbReference type="Pfam" id="PF06974">
    <property type="entry name" value="WS_DGAT_C"/>
    <property type="match status" value="1"/>
</dbReference>
<dbReference type="GO" id="GO:0004144">
    <property type="term" value="F:diacylglycerol O-acyltransferase activity"/>
    <property type="evidence" value="ECO:0007669"/>
    <property type="project" value="UniProtKB-EC"/>
</dbReference>
<comment type="catalytic activity">
    <reaction evidence="9">
        <text>a long chain fatty alcohol + a fatty acyl-CoA = a long-chain alcohol wax ester + CoA</text>
        <dbReference type="Rhea" id="RHEA:38443"/>
        <dbReference type="ChEBI" id="CHEBI:17135"/>
        <dbReference type="ChEBI" id="CHEBI:57287"/>
        <dbReference type="ChEBI" id="CHEBI:77636"/>
        <dbReference type="ChEBI" id="CHEBI:235323"/>
        <dbReference type="EC" id="2.3.1.75"/>
    </reaction>
</comment>
<evidence type="ECO:0000256" key="9">
    <source>
        <dbReference type="ARBA" id="ARBA00047604"/>
    </source>
</evidence>
<organism evidence="13 14">
    <name type="scientific">Kalanchoe fedtschenkoi</name>
    <name type="common">Lavender scallops</name>
    <name type="synonym">South American air plant</name>
    <dbReference type="NCBI Taxonomy" id="63787"/>
    <lineage>
        <taxon>Eukaryota</taxon>
        <taxon>Viridiplantae</taxon>
        <taxon>Streptophyta</taxon>
        <taxon>Embryophyta</taxon>
        <taxon>Tracheophyta</taxon>
        <taxon>Spermatophyta</taxon>
        <taxon>Magnoliopsida</taxon>
        <taxon>eudicotyledons</taxon>
        <taxon>Gunneridae</taxon>
        <taxon>Pentapetalae</taxon>
        <taxon>Saxifragales</taxon>
        <taxon>Crassulaceae</taxon>
        <taxon>Kalanchoe</taxon>
    </lineage>
</organism>
<comment type="pathway">
    <text evidence="3">Glycerolipid metabolism; triacylglycerol biosynthesis.</text>
</comment>
<comment type="similarity">
    <text evidence="8">In the N-terminal section; belongs to the long-chain O-acyltransferase family.</text>
</comment>
<evidence type="ECO:0000313" key="13">
    <source>
        <dbReference type="EnsemblPlants" id="Kaladp0022s0154.1.v1.1"/>
    </source>
</evidence>
<dbReference type="SUPFAM" id="SSF52777">
    <property type="entry name" value="CoA-dependent acyltransferases"/>
    <property type="match status" value="1"/>
</dbReference>